<feature type="region of interest" description="Disordered" evidence="1">
    <location>
        <begin position="289"/>
        <end position="325"/>
    </location>
</feature>
<dbReference type="RefSeq" id="XP_018987605.1">
    <property type="nucleotide sequence ID" value="XM_019132551.1"/>
</dbReference>
<dbReference type="Pfam" id="PF13821">
    <property type="entry name" value="DUF4187"/>
    <property type="match status" value="1"/>
</dbReference>
<dbReference type="GO" id="GO:0003676">
    <property type="term" value="F:nucleic acid binding"/>
    <property type="evidence" value="ECO:0007669"/>
    <property type="project" value="InterPro"/>
</dbReference>
<dbReference type="SMART" id="SM01173">
    <property type="entry name" value="DUF4187"/>
    <property type="match status" value="1"/>
</dbReference>
<proteinExistence type="predicted"/>
<accession>A0A1E3QYV6</accession>
<dbReference type="InterPro" id="IPR025239">
    <property type="entry name" value="DUF4187"/>
</dbReference>
<evidence type="ECO:0000313" key="4">
    <source>
        <dbReference type="Proteomes" id="UP000094336"/>
    </source>
</evidence>
<dbReference type="GeneID" id="30150404"/>
<feature type="domain" description="G-patch" evidence="2">
    <location>
        <begin position="123"/>
        <end position="172"/>
    </location>
</feature>
<sequence length="377" mass="42468">MKRKLFLPGTFDDEDIEVAEKDFPAKPRKRLLYLARASDNEATKGLPTSTLKDDDDYMAMVLPDETTVGKLGSEPPLESVPFEERQHFSRSAGMNKSLFEGNNESEPDNLIQHINQKVSTTLTSSKGLSMMEKMGFKVGDKLGRDSRSVEALSEPIKVQPSRGRLGIGSKQEIKKVLPLFERIAGGNRGITDDTATEYRRRVTRQKAEAKQKHTVTRLQKVCIEMAGNEEAQGYAIDDIRSQILYDARIKPINVLWRGMVIDQIVKDYTNVSWKRLCSLTEKDAPIEETTKGIVDNLPETSSDAAGEEPSNGETQFPAKASDPELLEFNSRPVEERLGELNVFLRETFQYCYYCGVRYDDPDDLEENCPGMTEEDHA</sequence>
<dbReference type="GO" id="GO:0000776">
    <property type="term" value="C:kinetochore"/>
    <property type="evidence" value="ECO:0007669"/>
    <property type="project" value="TreeGrafter"/>
</dbReference>
<dbReference type="Pfam" id="PF01585">
    <property type="entry name" value="G-patch"/>
    <property type="match status" value="1"/>
</dbReference>
<evidence type="ECO:0000313" key="3">
    <source>
        <dbReference type="EMBL" id="ODQ82277.1"/>
    </source>
</evidence>
<dbReference type="Proteomes" id="UP000094336">
    <property type="component" value="Unassembled WGS sequence"/>
</dbReference>
<protein>
    <recommendedName>
        <fullName evidence="2">G-patch domain-containing protein</fullName>
    </recommendedName>
</protein>
<evidence type="ECO:0000259" key="2">
    <source>
        <dbReference type="PROSITE" id="PS50174"/>
    </source>
</evidence>
<dbReference type="AlphaFoldDB" id="A0A1E3QYV6"/>
<dbReference type="PROSITE" id="PS50174">
    <property type="entry name" value="G_PATCH"/>
    <property type="match status" value="1"/>
</dbReference>
<dbReference type="EMBL" id="KV454426">
    <property type="protein sequence ID" value="ODQ82277.1"/>
    <property type="molecule type" value="Genomic_DNA"/>
</dbReference>
<dbReference type="InterPro" id="IPR000467">
    <property type="entry name" value="G_patch_dom"/>
</dbReference>
<dbReference type="OrthoDB" id="786951at2759"/>
<dbReference type="InterPro" id="IPR039249">
    <property type="entry name" value="GPATCH11"/>
</dbReference>
<dbReference type="SMART" id="SM00443">
    <property type="entry name" value="G_patch"/>
    <property type="match status" value="1"/>
</dbReference>
<gene>
    <name evidence="3" type="ORF">BABINDRAFT_70186</name>
</gene>
<dbReference type="PANTHER" id="PTHR21032:SF0">
    <property type="entry name" value="G PATCH DOMAIN-CONTAINING PROTEIN 11"/>
    <property type="match status" value="1"/>
</dbReference>
<evidence type="ECO:0000256" key="1">
    <source>
        <dbReference type="SAM" id="MobiDB-lite"/>
    </source>
</evidence>
<dbReference type="PANTHER" id="PTHR21032">
    <property type="entry name" value="G PATCH DOMAIN-CONTAINING PROTEIN 11"/>
    <property type="match status" value="1"/>
</dbReference>
<name>A0A1E3QYV6_9ASCO</name>
<reference evidence="4" key="1">
    <citation type="submission" date="2016-05" db="EMBL/GenBank/DDBJ databases">
        <title>Comparative genomics of biotechnologically important yeasts.</title>
        <authorList>
            <consortium name="DOE Joint Genome Institute"/>
            <person name="Riley R."/>
            <person name="Haridas S."/>
            <person name="Wolfe K.H."/>
            <person name="Lopes M.R."/>
            <person name="Hittinger C.T."/>
            <person name="Goker M."/>
            <person name="Salamov A."/>
            <person name="Wisecaver J."/>
            <person name="Long T.M."/>
            <person name="Aerts A.L."/>
            <person name="Barry K."/>
            <person name="Choi C."/>
            <person name="Clum A."/>
            <person name="Coughlan A.Y."/>
            <person name="Deshpande S."/>
            <person name="Douglass A.P."/>
            <person name="Hanson S.J."/>
            <person name="Klenk H.-P."/>
            <person name="Labutti K."/>
            <person name="Lapidus A."/>
            <person name="Lindquist E."/>
            <person name="Lipzen A."/>
            <person name="Meier-Kolthoff J.P."/>
            <person name="Ohm R.A."/>
            <person name="Otillar R.P."/>
            <person name="Pangilinan J."/>
            <person name="Peng Y."/>
            <person name="Rokas A."/>
            <person name="Rosa C.A."/>
            <person name="Scheuner C."/>
            <person name="Sibirny A.A."/>
            <person name="Slot J.C."/>
            <person name="Stielow J.B."/>
            <person name="Sun H."/>
            <person name="Kurtzman C.P."/>
            <person name="Blackwell M."/>
            <person name="Grigoriev I.V."/>
            <person name="Jeffries T.W."/>
        </authorList>
    </citation>
    <scope>NUCLEOTIDE SEQUENCE [LARGE SCALE GENOMIC DNA]</scope>
    <source>
        <strain evidence="4">NRRL Y-12698</strain>
    </source>
</reference>
<organism evidence="3 4">
    <name type="scientific">Babjeviella inositovora NRRL Y-12698</name>
    <dbReference type="NCBI Taxonomy" id="984486"/>
    <lineage>
        <taxon>Eukaryota</taxon>
        <taxon>Fungi</taxon>
        <taxon>Dikarya</taxon>
        <taxon>Ascomycota</taxon>
        <taxon>Saccharomycotina</taxon>
        <taxon>Pichiomycetes</taxon>
        <taxon>Serinales incertae sedis</taxon>
        <taxon>Babjeviella</taxon>
    </lineage>
</organism>
<keyword evidence="4" id="KW-1185">Reference proteome</keyword>